<organism evidence="1 2">
    <name type="scientific">Rhizophagus irregularis</name>
    <dbReference type="NCBI Taxonomy" id="588596"/>
    <lineage>
        <taxon>Eukaryota</taxon>
        <taxon>Fungi</taxon>
        <taxon>Fungi incertae sedis</taxon>
        <taxon>Mucoromycota</taxon>
        <taxon>Glomeromycotina</taxon>
        <taxon>Glomeromycetes</taxon>
        <taxon>Glomerales</taxon>
        <taxon>Glomeraceae</taxon>
        <taxon>Rhizophagus</taxon>
    </lineage>
</organism>
<evidence type="ECO:0008006" key="3">
    <source>
        <dbReference type="Google" id="ProtNLM"/>
    </source>
</evidence>
<proteinExistence type="predicted"/>
<comment type="caution">
    <text evidence="1">The sequence shown here is derived from an EMBL/GenBank/DDBJ whole genome shotgun (WGS) entry which is preliminary data.</text>
</comment>
<dbReference type="Proteomes" id="UP000233469">
    <property type="component" value="Unassembled WGS sequence"/>
</dbReference>
<dbReference type="PANTHER" id="PTHR33129:SF1">
    <property type="entry name" value="ATP-BINDING PROTEIN"/>
    <property type="match status" value="1"/>
</dbReference>
<dbReference type="VEuPathDB" id="FungiDB:RhiirA1_443780"/>
<sequence>MSFYCVVLTYPIPDPFPVNIFQDNSISENELIPKAELTFGHLKQMIIRVMEKSPTVYKNICEVKSLWKVEELAEGDNKWTILEKIANDEDETSIEQKLRALGNKLKSSVSVDHEFPNFYAPKGRVHIIVQPPLSPATTDKEQRPTKRLKLETEVGDPSFNDLLEMVAHLKRESTHWEELDFIEHPTRKDLPIVQQPKLYIREDYKALYQIVNKKGLDPKFLINGTSGIGKSCFLLYLLIRILCSSDDVTVIFQTTQSELFYRFKDSKLGVGSFEDISYCLYDPNTWYLADAIPPRPKLKAKTVLAVSPVSYQQDKNFDEFSKVVVNKYCMAPWIINELEVCREHIFPDVPKDLMLKLHDKVGGVPRYVLEMPRTLIKQNASEEVIMQRSLSRIDNSILNIANFNQLLECFTNRANYVKISSCIIHRWPDPSYDYDNHSLHWASNYIYEEIIVKLEQYRWDKLLQRIRNPFDPSNARGILFETYVLNLFKQNNNFEIKCLQETKNEERDLQILGFEKYTYIRTAEDLSKYNEDNIAIRPTVKNFGAVDLIMMQDKIFQITVSNKHPIKQNEIVKVIQNMPAFKKGNKIRLFFVVPDDVYDGFTYQNYVTERKDKDKDKDDKDPDDLMLRSVKQESPVLKFVEQWVLKIDLSAK</sequence>
<dbReference type="VEuPathDB" id="FungiDB:FUN_004373"/>
<dbReference type="VEuPathDB" id="FungiDB:RhiirFUN_025223"/>
<dbReference type="InterPro" id="IPR052980">
    <property type="entry name" value="Crinkler_effector"/>
</dbReference>
<name>A0A2N1M9M0_9GLOM</name>
<reference evidence="1 2" key="1">
    <citation type="submission" date="2016-04" db="EMBL/GenBank/DDBJ databases">
        <title>Genome analyses suggest a sexual origin of heterokaryosis in a supposedly ancient asexual fungus.</title>
        <authorList>
            <person name="Ropars J."/>
            <person name="Sedzielewska K."/>
            <person name="Noel J."/>
            <person name="Charron P."/>
            <person name="Farinelli L."/>
            <person name="Marton T."/>
            <person name="Kruger M."/>
            <person name="Pelin A."/>
            <person name="Brachmann A."/>
            <person name="Corradi N."/>
        </authorList>
    </citation>
    <scope>NUCLEOTIDE SEQUENCE [LARGE SCALE GENOMIC DNA]</scope>
    <source>
        <strain evidence="1 2">C2</strain>
    </source>
</reference>
<dbReference type="EMBL" id="LLXL01003676">
    <property type="protein sequence ID" value="PKK58328.1"/>
    <property type="molecule type" value="Genomic_DNA"/>
</dbReference>
<dbReference type="AlphaFoldDB" id="A0A2N1M9M0"/>
<evidence type="ECO:0000313" key="2">
    <source>
        <dbReference type="Proteomes" id="UP000233469"/>
    </source>
</evidence>
<gene>
    <name evidence="1" type="ORF">RhiirC2_763480</name>
</gene>
<protein>
    <recommendedName>
        <fullName evidence="3">Crinkler family protein</fullName>
    </recommendedName>
</protein>
<accession>A0A2N1M9M0</accession>
<dbReference type="PANTHER" id="PTHR33129">
    <property type="entry name" value="PROTEIN KINASE DOMAIN-CONTAINING PROTEIN-RELATED"/>
    <property type="match status" value="1"/>
</dbReference>
<reference evidence="1 2" key="2">
    <citation type="submission" date="2017-10" db="EMBL/GenBank/DDBJ databases">
        <title>Extensive intraspecific genome diversity in a model arbuscular mycorrhizal fungus.</title>
        <authorList>
            <person name="Chen E.C.H."/>
            <person name="Morin E."/>
            <person name="Baudet D."/>
            <person name="Noel J."/>
            <person name="Ndikumana S."/>
            <person name="Charron P."/>
            <person name="St-Onge C."/>
            <person name="Giorgi J."/>
            <person name="Grigoriev I.V."/>
            <person name="Roux C."/>
            <person name="Martin F.M."/>
            <person name="Corradi N."/>
        </authorList>
    </citation>
    <scope>NUCLEOTIDE SEQUENCE [LARGE SCALE GENOMIC DNA]</scope>
    <source>
        <strain evidence="1 2">C2</strain>
    </source>
</reference>
<evidence type="ECO:0000313" key="1">
    <source>
        <dbReference type="EMBL" id="PKK58328.1"/>
    </source>
</evidence>